<organism evidence="1 2">
    <name type="scientific">Anaeromyces robustus</name>
    <dbReference type="NCBI Taxonomy" id="1754192"/>
    <lineage>
        <taxon>Eukaryota</taxon>
        <taxon>Fungi</taxon>
        <taxon>Fungi incertae sedis</taxon>
        <taxon>Chytridiomycota</taxon>
        <taxon>Chytridiomycota incertae sedis</taxon>
        <taxon>Neocallimastigomycetes</taxon>
        <taxon>Neocallimastigales</taxon>
        <taxon>Neocallimastigaceae</taxon>
        <taxon>Anaeromyces</taxon>
    </lineage>
</organism>
<dbReference type="STRING" id="1754192.A0A1Y1UJA0"/>
<dbReference type="OrthoDB" id="10579903at2759"/>
<dbReference type="AlphaFoldDB" id="A0A1Y1UJA0"/>
<proteinExistence type="predicted"/>
<sequence length="128" mass="15255">MEKSIGRTELSIQIMFQFSCWFLTTNFVIFHPKEEVEGTQFNYSKYKFYFIDQDFDQTLSIGADVWKAINHDNLDYEYSYRVIVDKFLGCDSQENCQTKELFNNHLKSVVQHIFDPVAIKRLMIIMNI</sequence>
<evidence type="ECO:0000313" key="1">
    <source>
        <dbReference type="EMBL" id="ORX38131.1"/>
    </source>
</evidence>
<dbReference type="EMBL" id="MCFG01000907">
    <property type="protein sequence ID" value="ORX38131.1"/>
    <property type="molecule type" value="Genomic_DNA"/>
</dbReference>
<reference evidence="1 2" key="2">
    <citation type="submission" date="2016-08" db="EMBL/GenBank/DDBJ databases">
        <title>Pervasive Adenine N6-methylation of Active Genes in Fungi.</title>
        <authorList>
            <consortium name="DOE Joint Genome Institute"/>
            <person name="Mondo S.J."/>
            <person name="Dannebaum R.O."/>
            <person name="Kuo R.C."/>
            <person name="Labutti K."/>
            <person name="Haridas S."/>
            <person name="Kuo A."/>
            <person name="Salamov A."/>
            <person name="Ahrendt S.R."/>
            <person name="Lipzen A."/>
            <person name="Sullivan W."/>
            <person name="Andreopoulos W.B."/>
            <person name="Clum A."/>
            <person name="Lindquist E."/>
            <person name="Daum C."/>
            <person name="Ramamoorthy G.K."/>
            <person name="Gryganskyi A."/>
            <person name="Culley D."/>
            <person name="Magnuson J.K."/>
            <person name="James T.Y."/>
            <person name="O'Malley M.A."/>
            <person name="Stajich J.E."/>
            <person name="Spatafora J.W."/>
            <person name="Visel A."/>
            <person name="Grigoriev I.V."/>
        </authorList>
    </citation>
    <scope>NUCLEOTIDE SEQUENCE [LARGE SCALE GENOMIC DNA]</scope>
    <source>
        <strain evidence="1 2">S4</strain>
    </source>
</reference>
<comment type="caution">
    <text evidence="1">The sequence shown here is derived from an EMBL/GenBank/DDBJ whole genome shotgun (WGS) entry which is preliminary data.</text>
</comment>
<dbReference type="Proteomes" id="UP000193944">
    <property type="component" value="Unassembled WGS sequence"/>
</dbReference>
<accession>A0A1Y1UJA0</accession>
<evidence type="ECO:0000313" key="2">
    <source>
        <dbReference type="Proteomes" id="UP000193944"/>
    </source>
</evidence>
<protein>
    <submittedName>
        <fullName evidence="1">Uncharacterized protein</fullName>
    </submittedName>
</protein>
<name>A0A1Y1UJA0_9FUNG</name>
<gene>
    <name evidence="1" type="ORF">BCR32DRAFT_252053</name>
</gene>
<keyword evidence="2" id="KW-1185">Reference proteome</keyword>
<reference evidence="1 2" key="1">
    <citation type="submission" date="2016-08" db="EMBL/GenBank/DDBJ databases">
        <title>A Parts List for Fungal Cellulosomes Revealed by Comparative Genomics.</title>
        <authorList>
            <consortium name="DOE Joint Genome Institute"/>
            <person name="Haitjema C.H."/>
            <person name="Gilmore S.P."/>
            <person name="Henske J.K."/>
            <person name="Solomon K.V."/>
            <person name="De Groot R."/>
            <person name="Kuo A."/>
            <person name="Mondo S.J."/>
            <person name="Salamov A.A."/>
            <person name="Labutti K."/>
            <person name="Zhao Z."/>
            <person name="Chiniquy J."/>
            <person name="Barry K."/>
            <person name="Brewer H.M."/>
            <person name="Purvine S.O."/>
            <person name="Wright A.T."/>
            <person name="Boxma B."/>
            <person name="Van Alen T."/>
            <person name="Hackstein J.H."/>
            <person name="Baker S.E."/>
            <person name="Grigoriev I.V."/>
            <person name="O'Malley M.A."/>
        </authorList>
    </citation>
    <scope>NUCLEOTIDE SEQUENCE [LARGE SCALE GENOMIC DNA]</scope>
    <source>
        <strain evidence="1 2">S4</strain>
    </source>
</reference>